<dbReference type="InterPro" id="IPR050266">
    <property type="entry name" value="AB_hydrolase_sf"/>
</dbReference>
<dbReference type="Pfam" id="PF12697">
    <property type="entry name" value="Abhydrolase_6"/>
    <property type="match status" value="1"/>
</dbReference>
<reference evidence="3" key="1">
    <citation type="submission" date="2019-08" db="EMBL/GenBank/DDBJ databases">
        <title>Limnoglobus roseus gen. nov., sp. nov., a novel freshwater planctomycete with a giant genome from the family Gemmataceae.</title>
        <authorList>
            <person name="Kulichevskaya I.S."/>
            <person name="Naumoff D.G."/>
            <person name="Miroshnikov K."/>
            <person name="Ivanova A."/>
            <person name="Philippov D.A."/>
            <person name="Hakobyan A."/>
            <person name="Rijpstra I.C."/>
            <person name="Sinninghe Damste J.S."/>
            <person name="Liesack W."/>
            <person name="Dedysh S.N."/>
        </authorList>
    </citation>
    <scope>NUCLEOTIDE SEQUENCE [LARGE SCALE GENOMIC DNA]</scope>
    <source>
        <strain evidence="3">PX52</strain>
    </source>
</reference>
<dbReference type="InterPro" id="IPR000073">
    <property type="entry name" value="AB_hydrolase_1"/>
</dbReference>
<accession>A0A5C1AJU6</accession>
<feature type="domain" description="AB hydrolase-1" evidence="1">
    <location>
        <begin position="33"/>
        <end position="245"/>
    </location>
</feature>
<sequence>MATDTFPGHWPITELHALGHRGRVAVVGAGRPVVLLPSLFALPRTYRPLVERLAEDRRVFVVEVPGSGNGERLDVPLSLDGYGRWVADVLRQLGLSGVTLIGHSHAGAVAAHVAHVCPERIGRLILVDAIGAIERPHVFRMIVGGVIDLGREWKLVRRAWVDVAGNAVRHPRTVLHHLAVCFAANVLGIAAQLRVPTTVAWGGRDGTLPPDLAERFAAAIPEAALVICAAGSHAWPISHAEEFARIV</sequence>
<name>A0A5C1AJU6_9BACT</name>
<dbReference type="Proteomes" id="UP000324974">
    <property type="component" value="Chromosome"/>
</dbReference>
<evidence type="ECO:0000313" key="2">
    <source>
        <dbReference type="EMBL" id="QEL19140.1"/>
    </source>
</evidence>
<dbReference type="AlphaFoldDB" id="A0A5C1AJU6"/>
<proteinExistence type="predicted"/>
<dbReference type="SUPFAM" id="SSF53474">
    <property type="entry name" value="alpha/beta-Hydrolases"/>
    <property type="match status" value="1"/>
</dbReference>
<dbReference type="PANTHER" id="PTHR43798">
    <property type="entry name" value="MONOACYLGLYCEROL LIPASE"/>
    <property type="match status" value="1"/>
</dbReference>
<dbReference type="RefSeq" id="WP_168219297.1">
    <property type="nucleotide sequence ID" value="NZ_CP042425.1"/>
</dbReference>
<dbReference type="EMBL" id="CP042425">
    <property type="protein sequence ID" value="QEL19140.1"/>
    <property type="molecule type" value="Genomic_DNA"/>
</dbReference>
<dbReference type="GO" id="GO:0016020">
    <property type="term" value="C:membrane"/>
    <property type="evidence" value="ECO:0007669"/>
    <property type="project" value="TreeGrafter"/>
</dbReference>
<dbReference type="PRINTS" id="PR00111">
    <property type="entry name" value="ABHYDROLASE"/>
</dbReference>
<dbReference type="KEGG" id="lrs:PX52LOC_06198"/>
<evidence type="ECO:0000259" key="1">
    <source>
        <dbReference type="Pfam" id="PF12697"/>
    </source>
</evidence>
<keyword evidence="3" id="KW-1185">Reference proteome</keyword>
<dbReference type="InterPro" id="IPR029058">
    <property type="entry name" value="AB_hydrolase_fold"/>
</dbReference>
<dbReference type="Gene3D" id="3.40.50.1820">
    <property type="entry name" value="alpha/beta hydrolase"/>
    <property type="match status" value="1"/>
</dbReference>
<organism evidence="2 3">
    <name type="scientific">Limnoglobus roseus</name>
    <dbReference type="NCBI Taxonomy" id="2598579"/>
    <lineage>
        <taxon>Bacteria</taxon>
        <taxon>Pseudomonadati</taxon>
        <taxon>Planctomycetota</taxon>
        <taxon>Planctomycetia</taxon>
        <taxon>Gemmatales</taxon>
        <taxon>Gemmataceae</taxon>
        <taxon>Limnoglobus</taxon>
    </lineage>
</organism>
<protein>
    <submittedName>
        <fullName evidence="2">Alpha/beta hydrolase</fullName>
    </submittedName>
</protein>
<dbReference type="PANTHER" id="PTHR43798:SF33">
    <property type="entry name" value="HYDROLASE, PUTATIVE (AFU_ORTHOLOGUE AFUA_2G14860)-RELATED"/>
    <property type="match status" value="1"/>
</dbReference>
<evidence type="ECO:0000313" key="3">
    <source>
        <dbReference type="Proteomes" id="UP000324974"/>
    </source>
</evidence>
<keyword evidence="2" id="KW-0378">Hydrolase</keyword>
<dbReference type="GO" id="GO:0016787">
    <property type="term" value="F:hydrolase activity"/>
    <property type="evidence" value="ECO:0007669"/>
    <property type="project" value="UniProtKB-KW"/>
</dbReference>
<gene>
    <name evidence="2" type="ORF">PX52LOC_06198</name>
</gene>